<reference evidence="2" key="1">
    <citation type="journal article" date="2019" name="bioRxiv">
        <title>The Genome of the Zebra Mussel, Dreissena polymorpha: A Resource for Invasive Species Research.</title>
        <authorList>
            <person name="McCartney M.A."/>
            <person name="Auch B."/>
            <person name="Kono T."/>
            <person name="Mallez S."/>
            <person name="Zhang Y."/>
            <person name="Obille A."/>
            <person name="Becker A."/>
            <person name="Abrahante J.E."/>
            <person name="Garbe J."/>
            <person name="Badalamenti J.P."/>
            <person name="Herman A."/>
            <person name="Mangelson H."/>
            <person name="Liachko I."/>
            <person name="Sullivan S."/>
            <person name="Sone E.D."/>
            <person name="Koren S."/>
            <person name="Silverstein K.A.T."/>
            <person name="Beckman K.B."/>
            <person name="Gohl D.M."/>
        </authorList>
    </citation>
    <scope>NUCLEOTIDE SEQUENCE</scope>
    <source>
        <strain evidence="2">Duluth1</strain>
        <tissue evidence="2">Whole animal</tissue>
    </source>
</reference>
<sequence length="51" mass="5400">MASTRRGQRLGRPSGSDDLAEATASGGPVRQRGNGKRASAKRAESPRNIYT</sequence>
<feature type="region of interest" description="Disordered" evidence="1">
    <location>
        <begin position="1"/>
        <end position="51"/>
    </location>
</feature>
<evidence type="ECO:0000313" key="3">
    <source>
        <dbReference type="Proteomes" id="UP000828390"/>
    </source>
</evidence>
<organism evidence="2 3">
    <name type="scientific">Dreissena polymorpha</name>
    <name type="common">Zebra mussel</name>
    <name type="synonym">Mytilus polymorpha</name>
    <dbReference type="NCBI Taxonomy" id="45954"/>
    <lineage>
        <taxon>Eukaryota</taxon>
        <taxon>Metazoa</taxon>
        <taxon>Spiralia</taxon>
        <taxon>Lophotrochozoa</taxon>
        <taxon>Mollusca</taxon>
        <taxon>Bivalvia</taxon>
        <taxon>Autobranchia</taxon>
        <taxon>Heteroconchia</taxon>
        <taxon>Euheterodonta</taxon>
        <taxon>Imparidentia</taxon>
        <taxon>Neoheterodontei</taxon>
        <taxon>Myida</taxon>
        <taxon>Dreissenoidea</taxon>
        <taxon>Dreissenidae</taxon>
        <taxon>Dreissena</taxon>
    </lineage>
</organism>
<accession>A0A9D4GG32</accession>
<dbReference type="EMBL" id="JAIWYP010000006">
    <property type="protein sequence ID" value="KAH3814829.1"/>
    <property type="molecule type" value="Genomic_DNA"/>
</dbReference>
<evidence type="ECO:0000256" key="1">
    <source>
        <dbReference type="SAM" id="MobiDB-lite"/>
    </source>
</evidence>
<keyword evidence="3" id="KW-1185">Reference proteome</keyword>
<reference evidence="2" key="2">
    <citation type="submission" date="2020-11" db="EMBL/GenBank/DDBJ databases">
        <authorList>
            <person name="McCartney M.A."/>
            <person name="Auch B."/>
            <person name="Kono T."/>
            <person name="Mallez S."/>
            <person name="Becker A."/>
            <person name="Gohl D.M."/>
            <person name="Silverstein K.A.T."/>
            <person name="Koren S."/>
            <person name="Bechman K.B."/>
            <person name="Herman A."/>
            <person name="Abrahante J.E."/>
            <person name="Garbe J."/>
        </authorList>
    </citation>
    <scope>NUCLEOTIDE SEQUENCE</scope>
    <source>
        <strain evidence="2">Duluth1</strain>
        <tissue evidence="2">Whole animal</tissue>
    </source>
</reference>
<evidence type="ECO:0000313" key="2">
    <source>
        <dbReference type="EMBL" id="KAH3814829.1"/>
    </source>
</evidence>
<proteinExistence type="predicted"/>
<name>A0A9D4GG32_DREPO</name>
<gene>
    <name evidence="2" type="ORF">DPMN_143342</name>
</gene>
<dbReference type="Proteomes" id="UP000828390">
    <property type="component" value="Unassembled WGS sequence"/>
</dbReference>
<dbReference type="AlphaFoldDB" id="A0A9D4GG32"/>
<protein>
    <submittedName>
        <fullName evidence="2">Uncharacterized protein</fullName>
    </submittedName>
</protein>
<comment type="caution">
    <text evidence="2">The sequence shown here is derived from an EMBL/GenBank/DDBJ whole genome shotgun (WGS) entry which is preliminary data.</text>
</comment>